<accession>A0AAE1DEB1</accession>
<reference evidence="3" key="1">
    <citation type="journal article" date="2023" name="G3 (Bethesda)">
        <title>A reference genome for the long-term kleptoplast-retaining sea slug Elysia crispata morphotype clarki.</title>
        <authorList>
            <person name="Eastman K.E."/>
            <person name="Pendleton A.L."/>
            <person name="Shaikh M.A."/>
            <person name="Suttiyut T."/>
            <person name="Ogas R."/>
            <person name="Tomko P."/>
            <person name="Gavelis G."/>
            <person name="Widhalm J.R."/>
            <person name="Wisecaver J.H."/>
        </authorList>
    </citation>
    <scope>NUCLEOTIDE SEQUENCE</scope>
    <source>
        <strain evidence="3">ECLA1</strain>
    </source>
</reference>
<evidence type="ECO:0000256" key="1">
    <source>
        <dbReference type="SAM" id="MobiDB-lite"/>
    </source>
</evidence>
<evidence type="ECO:0000313" key="4">
    <source>
        <dbReference type="Proteomes" id="UP001283361"/>
    </source>
</evidence>
<name>A0AAE1DEB1_9GAST</name>
<dbReference type="AlphaFoldDB" id="A0AAE1DEB1"/>
<dbReference type="Proteomes" id="UP001283361">
    <property type="component" value="Unassembled WGS sequence"/>
</dbReference>
<organism evidence="3 4">
    <name type="scientific">Elysia crispata</name>
    <name type="common">lettuce slug</name>
    <dbReference type="NCBI Taxonomy" id="231223"/>
    <lineage>
        <taxon>Eukaryota</taxon>
        <taxon>Metazoa</taxon>
        <taxon>Spiralia</taxon>
        <taxon>Lophotrochozoa</taxon>
        <taxon>Mollusca</taxon>
        <taxon>Gastropoda</taxon>
        <taxon>Heterobranchia</taxon>
        <taxon>Euthyneura</taxon>
        <taxon>Panpulmonata</taxon>
        <taxon>Sacoglossa</taxon>
        <taxon>Placobranchoidea</taxon>
        <taxon>Plakobranchidae</taxon>
        <taxon>Elysia</taxon>
    </lineage>
</organism>
<keyword evidence="2" id="KW-1133">Transmembrane helix</keyword>
<evidence type="ECO:0000256" key="2">
    <source>
        <dbReference type="SAM" id="Phobius"/>
    </source>
</evidence>
<evidence type="ECO:0000313" key="3">
    <source>
        <dbReference type="EMBL" id="KAK3767342.1"/>
    </source>
</evidence>
<protein>
    <recommendedName>
        <fullName evidence="5">Ig-like domain-containing protein</fullName>
    </recommendedName>
</protein>
<feature type="region of interest" description="Disordered" evidence="1">
    <location>
        <begin position="22"/>
        <end position="59"/>
    </location>
</feature>
<keyword evidence="2" id="KW-0472">Membrane</keyword>
<proteinExistence type="predicted"/>
<comment type="caution">
    <text evidence="3">The sequence shown here is derived from an EMBL/GenBank/DDBJ whole genome shotgun (WGS) entry which is preliminary data.</text>
</comment>
<sequence>MMSKSNFVIPCFCSPGQDPSLVVPTSKEQSDTTAQKTSPTTPSLDHSSSSGDGKVMTSKITLPDRPECTVTEDTEYGNITSVTISCLTSSVYPARCSFYDINDEGSPVRIIESPGYTHKETGGTPVYYKSQCSVSVPVADLAEGTHRFQAYIYPDVTGGESLVDALAPSETVNLSMPEASYSCFPEAIEGRFPGNLIHCNCSLTSDGYPRGVAKWFKGDEMVTNVSDGVLVVTKNDYLNQVYTCDAVSDLGRKVGSLLTVKFAGHRVPSEDEKLVTAALASAGASIAIAVAALLIKLRLSAIRG</sequence>
<feature type="transmembrane region" description="Helical" evidence="2">
    <location>
        <begin position="274"/>
        <end position="295"/>
    </location>
</feature>
<keyword evidence="2" id="KW-0812">Transmembrane</keyword>
<evidence type="ECO:0008006" key="5">
    <source>
        <dbReference type="Google" id="ProtNLM"/>
    </source>
</evidence>
<feature type="compositionally biased region" description="Polar residues" evidence="1">
    <location>
        <begin position="31"/>
        <end position="51"/>
    </location>
</feature>
<dbReference type="EMBL" id="JAWDGP010004156">
    <property type="protein sequence ID" value="KAK3767342.1"/>
    <property type="molecule type" value="Genomic_DNA"/>
</dbReference>
<keyword evidence="4" id="KW-1185">Reference proteome</keyword>
<gene>
    <name evidence="3" type="ORF">RRG08_050889</name>
</gene>